<dbReference type="Gene3D" id="3.40.50.720">
    <property type="entry name" value="NAD(P)-binding Rossmann-like Domain"/>
    <property type="match status" value="1"/>
</dbReference>
<dbReference type="Pfam" id="PF05368">
    <property type="entry name" value="NmrA"/>
    <property type="match status" value="1"/>
</dbReference>
<evidence type="ECO:0000313" key="2">
    <source>
        <dbReference type="EMBL" id="SLN76217.1"/>
    </source>
</evidence>
<dbReference type="EC" id="1.7.-.-" evidence="2"/>
<dbReference type="InterPro" id="IPR008030">
    <property type="entry name" value="NmrA-like"/>
</dbReference>
<dbReference type="GO" id="GO:0016491">
    <property type="term" value="F:oxidoreductase activity"/>
    <property type="evidence" value="ECO:0007669"/>
    <property type="project" value="UniProtKB-KW"/>
</dbReference>
<dbReference type="SUPFAM" id="SSF51735">
    <property type="entry name" value="NAD(P)-binding Rossmann-fold domains"/>
    <property type="match status" value="1"/>
</dbReference>
<name>A0A1X7ACP6_9RHOB</name>
<evidence type="ECO:0000259" key="1">
    <source>
        <dbReference type="Pfam" id="PF05368"/>
    </source>
</evidence>
<protein>
    <submittedName>
        <fullName evidence="2">NAD(P)H azoreductase</fullName>
        <ecNumber evidence="2">1.7.-.-</ecNumber>
    </submittedName>
</protein>
<dbReference type="Gene3D" id="3.90.25.10">
    <property type="entry name" value="UDP-galactose 4-epimerase, domain 1"/>
    <property type="match status" value="1"/>
</dbReference>
<keyword evidence="2" id="KW-0560">Oxidoreductase</keyword>
<organism evidence="2 3">
    <name type="scientific">Ruegeria meonggei</name>
    <dbReference type="NCBI Taxonomy" id="1446476"/>
    <lineage>
        <taxon>Bacteria</taxon>
        <taxon>Pseudomonadati</taxon>
        <taxon>Pseudomonadota</taxon>
        <taxon>Alphaproteobacteria</taxon>
        <taxon>Rhodobacterales</taxon>
        <taxon>Roseobacteraceae</taxon>
        <taxon>Ruegeria</taxon>
    </lineage>
</organism>
<dbReference type="OrthoDB" id="109735at2"/>
<dbReference type="EMBL" id="FWFP01000018">
    <property type="protein sequence ID" value="SLN76217.1"/>
    <property type="molecule type" value="Genomic_DNA"/>
</dbReference>
<sequence length="368" mass="39983">MPAKPKILVTSASGKTGSQVALQLRAKTFPVRAFVRQRDHRSDLLERAGAELFVGDQYSLSDMRKAMKGVLRAYQCAPTAPNGLHFNAVFTAAAYEAEVEHVVTLSQWLSSVDHPSLFTREVYLGDILIGMRPEMSVTTVNVGWFAENYLMVLGMAAHLGLFTMPLGDGDVKKNAAPSNKDIARVVVGALADPAGHAGKTYRPTGPTLLSPNEIAEAMGRALGRRVRYVDISERMMVKALKALRPANYSEAAVTQLAIYSEEYKRGAFAVNATTEDVFQVGGCEPEAFENIVRRKVADQPDLARSLPGSIGAIGSFLKILATRPFDLDRAQMQRDYVQLSSSSYCLDDAAWTEGHQPNGGAASQMRVA</sequence>
<dbReference type="InterPro" id="IPR051604">
    <property type="entry name" value="Ergot_Alk_Oxidoreductase"/>
</dbReference>
<dbReference type="RefSeq" id="WP_159453947.1">
    <property type="nucleotide sequence ID" value="NZ_FWFP01000018.1"/>
</dbReference>
<gene>
    <name evidence="2" type="primary">azoB_3</name>
    <name evidence="2" type="ORF">RUM8411_04358</name>
</gene>
<dbReference type="AlphaFoldDB" id="A0A1X7ACP6"/>
<dbReference type="PANTHER" id="PTHR43162:SF1">
    <property type="entry name" value="PRESTALK A DIFFERENTIATION PROTEIN A"/>
    <property type="match status" value="1"/>
</dbReference>
<keyword evidence="3" id="KW-1185">Reference proteome</keyword>
<dbReference type="PANTHER" id="PTHR43162">
    <property type="match status" value="1"/>
</dbReference>
<accession>A0A1X7ACP6</accession>
<feature type="domain" description="NmrA-like" evidence="1">
    <location>
        <begin position="4"/>
        <end position="260"/>
    </location>
</feature>
<dbReference type="InterPro" id="IPR036291">
    <property type="entry name" value="NAD(P)-bd_dom_sf"/>
</dbReference>
<reference evidence="3" key="1">
    <citation type="submission" date="2017-03" db="EMBL/GenBank/DDBJ databases">
        <authorList>
            <person name="Rodrigo-Torres L."/>
            <person name="Arahal R.D."/>
            <person name="Lucena T."/>
        </authorList>
    </citation>
    <scope>NUCLEOTIDE SEQUENCE [LARGE SCALE GENOMIC DNA]</scope>
    <source>
        <strain evidence="3">CECT 8411</strain>
    </source>
</reference>
<proteinExistence type="predicted"/>
<evidence type="ECO:0000313" key="3">
    <source>
        <dbReference type="Proteomes" id="UP000193778"/>
    </source>
</evidence>
<dbReference type="Proteomes" id="UP000193778">
    <property type="component" value="Unassembled WGS sequence"/>
</dbReference>